<dbReference type="AlphaFoldDB" id="A0A7Y0F2T7"/>
<comment type="caution">
    <text evidence="2">The sequence shown here is derived from an EMBL/GenBank/DDBJ whole genome shotgun (WGS) entry which is preliminary data.</text>
</comment>
<dbReference type="InterPro" id="IPR012334">
    <property type="entry name" value="Pectin_lyas_fold"/>
</dbReference>
<name>A0A7Y0F2T7_9BIFI</name>
<dbReference type="PANTHER" id="PTHR31339">
    <property type="entry name" value="PECTIN LYASE-RELATED"/>
    <property type="match status" value="1"/>
</dbReference>
<dbReference type="Proteomes" id="UP000588277">
    <property type="component" value="Unassembled WGS sequence"/>
</dbReference>
<gene>
    <name evidence="2" type="ORF">G1C96_1540</name>
</gene>
<dbReference type="Gene3D" id="2.160.20.10">
    <property type="entry name" value="Single-stranded right-handed beta-helix, Pectin lyase-like"/>
    <property type="match status" value="1"/>
</dbReference>
<dbReference type="EMBL" id="JAAIIH010000013">
    <property type="protein sequence ID" value="NMN00958.1"/>
    <property type="molecule type" value="Genomic_DNA"/>
</dbReference>
<dbReference type="SUPFAM" id="SSF51126">
    <property type="entry name" value="Pectin lyase-like"/>
    <property type="match status" value="1"/>
</dbReference>
<dbReference type="InterPro" id="IPR051801">
    <property type="entry name" value="GH28_Enzymes"/>
</dbReference>
<proteinExistence type="predicted"/>
<dbReference type="PANTHER" id="PTHR31339:SF9">
    <property type="entry name" value="PLASMIN AND FIBRONECTIN-BINDING PROTEIN A"/>
    <property type="match status" value="1"/>
</dbReference>
<protein>
    <submittedName>
        <fullName evidence="2">Endopolygalacturonase</fullName>
    </submittedName>
</protein>
<organism evidence="2 3">
    <name type="scientific">Bifidobacterium moraviense</name>
    <dbReference type="NCBI Taxonomy" id="2675323"/>
    <lineage>
        <taxon>Bacteria</taxon>
        <taxon>Bacillati</taxon>
        <taxon>Actinomycetota</taxon>
        <taxon>Actinomycetes</taxon>
        <taxon>Bifidobacteriales</taxon>
        <taxon>Bifidobacteriaceae</taxon>
        <taxon>Bifidobacterium</taxon>
    </lineage>
</organism>
<reference evidence="2 3" key="1">
    <citation type="submission" date="2020-02" db="EMBL/GenBank/DDBJ databases">
        <title>Characterization of phylogenetic diversity of novel bifidobacterial species isolated in Czech ZOOs.</title>
        <authorList>
            <person name="Lugli G.A."/>
            <person name="Vera N.B."/>
            <person name="Ventura M."/>
        </authorList>
    </citation>
    <scope>NUCLEOTIDE SEQUENCE [LARGE SCALE GENOMIC DNA]</scope>
    <source>
        <strain evidence="2 3">DSM 109958</strain>
    </source>
</reference>
<dbReference type="InterPro" id="IPR011050">
    <property type="entry name" value="Pectin_lyase_fold/virulence"/>
</dbReference>
<dbReference type="InterPro" id="IPR006626">
    <property type="entry name" value="PbH1"/>
</dbReference>
<accession>A0A7Y0F2T7</accession>
<evidence type="ECO:0000313" key="2">
    <source>
        <dbReference type="EMBL" id="NMN00958.1"/>
    </source>
</evidence>
<dbReference type="RefSeq" id="WP_169276043.1">
    <property type="nucleotide sequence ID" value="NZ_JAAIIH010000013.1"/>
</dbReference>
<sequence length="875" mass="94130">MAGIPRATGCRVTKEALANAARVEDMVSIEAFGAEPGGDPQTNTLAVNRAIARTAADGGGTVRVPAGRFAVYTVMLASGVNLYLDEGAVLAAARHEGHDHAALYDVTGPVAGAMGGGNYAEPEVNRYVGLQDHAHTYLRNSFVLGVGLRDVMVYGPGRFDGSWTDPVTGMRQEVLTYADPEEPERRDRPGHRNGWWGDKGIALVDCEHVVLQGFEMLLCGHFAIIATGCRDLLVDGVTVDSQRDGIDVDGCEDVTVRGSLFNTLHDDALVIKASYGAQRFAHTRNVLVEDCTVSGYDAGSVLAGAPATDRQVAEGGCGPMGRVKLGTESTCGYSLVTVRNVRFERCMGLAIEAVDGSDVYDVVAEHLTMDGVTTAPIYIRCGDRGRYPVTGVHGLDGGQWVRPQHDVRLDAAQWVLPDGEGYERHPARRYAPAYRRRAVSVDGFASFPVVDGPDPVHVNPANVHVDADGAAHPMVYDDAEGRYVPDMAVTLDARGVAARGNAFGCERIARCRNIEISDVRARDVDPRYPIIIAGLVDARAQNVTLRDIDVEYRGGLTMRDAVEQRMVRTPWTYRESDMVPDEQLVSWLVNPGHAHNETLLPRVSWDPDAADGAGAWRDDPCNVPEGVSNYPDPDEFGILPAWGLYARHVEGLDVQGLSVRALTPEGRYAMVLDDVSGGVLRDVAAAGGRLDGEGSVPDVAVVRHHRKRPTGYEYLPDEPYRVTDVTDVTLPRGAVVECVDVTAPEPGTPADSLYALPTVATRENGFAYSALRSPSEGGDLPATVYMPYLTAVPAALRRLTVGVRAALHLSGRDPIDPRGLEPPTVEMPNPPEGASFDGSEFVWTPAPEQEGAHDVEVLLRAHGRTARGVLRLTVA</sequence>
<keyword evidence="3" id="KW-1185">Reference proteome</keyword>
<evidence type="ECO:0000256" key="1">
    <source>
        <dbReference type="SAM" id="MobiDB-lite"/>
    </source>
</evidence>
<dbReference type="SMART" id="SM00710">
    <property type="entry name" value="PbH1"/>
    <property type="match status" value="5"/>
</dbReference>
<feature type="region of interest" description="Disordered" evidence="1">
    <location>
        <begin position="812"/>
        <end position="835"/>
    </location>
</feature>
<evidence type="ECO:0000313" key="3">
    <source>
        <dbReference type="Proteomes" id="UP000588277"/>
    </source>
</evidence>